<proteinExistence type="predicted"/>
<evidence type="ECO:0000313" key="3">
    <source>
        <dbReference type="RefSeq" id="XP_022288155.1"/>
    </source>
</evidence>
<name>A0A8B8AAE9_CRAVI</name>
<dbReference type="Gene3D" id="2.130.10.30">
    <property type="entry name" value="Regulator of chromosome condensation 1/beta-lactamase-inhibitor protein II"/>
    <property type="match status" value="1"/>
</dbReference>
<organism evidence="2 3">
    <name type="scientific">Crassostrea virginica</name>
    <name type="common">Eastern oyster</name>
    <dbReference type="NCBI Taxonomy" id="6565"/>
    <lineage>
        <taxon>Eukaryota</taxon>
        <taxon>Metazoa</taxon>
        <taxon>Spiralia</taxon>
        <taxon>Lophotrochozoa</taxon>
        <taxon>Mollusca</taxon>
        <taxon>Bivalvia</taxon>
        <taxon>Autobranchia</taxon>
        <taxon>Pteriomorphia</taxon>
        <taxon>Ostreida</taxon>
        <taxon>Ostreoidea</taxon>
        <taxon>Ostreidae</taxon>
        <taxon>Crassostrea</taxon>
    </lineage>
</organism>
<reference evidence="3" key="1">
    <citation type="submission" date="2025-08" db="UniProtKB">
        <authorList>
            <consortium name="RefSeq"/>
        </authorList>
    </citation>
    <scope>IDENTIFICATION</scope>
    <source>
        <tissue evidence="3">Whole sample</tissue>
    </source>
</reference>
<dbReference type="Pfam" id="PF13540">
    <property type="entry name" value="RCC1_2"/>
    <property type="match status" value="1"/>
</dbReference>
<dbReference type="Proteomes" id="UP000694844">
    <property type="component" value="Chromosome 6"/>
</dbReference>
<dbReference type="Pfam" id="PF00415">
    <property type="entry name" value="RCC1"/>
    <property type="match status" value="1"/>
</dbReference>
<dbReference type="PROSITE" id="PS00626">
    <property type="entry name" value="RCC1_2"/>
    <property type="match status" value="2"/>
</dbReference>
<protein>
    <submittedName>
        <fullName evidence="3">RCC1 domain-containing protein 1-like isoform X1</fullName>
    </submittedName>
</protein>
<dbReference type="PROSITE" id="PS50012">
    <property type="entry name" value="RCC1_3"/>
    <property type="match status" value="2"/>
</dbReference>
<dbReference type="AlphaFoldDB" id="A0A8B8AAE9"/>
<dbReference type="KEGG" id="cvn:111100500"/>
<feature type="repeat" description="RCC1" evidence="1">
    <location>
        <begin position="199"/>
        <end position="250"/>
    </location>
</feature>
<sequence length="444" mass="49622">MWVTLFGFNGFAVLKRLKKQLNNDRDKINNLLLSSNHGCMKSADKPCKLSVSNLKMLAPEEILELKCDAVQACKATLQDIVIVTTKGDEYSLFSSLNSEKGIVKDLHICTGRDKLVTVFDKNVYQSDKDTLSGKLIYSADNQILHAGGTDDTLILAEERRLLTMKVTRDISPPLEIPMEFRVTGISCGKEHTLILTDCGTVYSFGGGSRGQLGLSHVENRACPCPVGDLTGVRMTCVAAGGWHSMALSDLGDLYVWRWNESGQLGLPCRNISTLTPPPTEKDNYLSSSPETAEKSAAWFTRVYMGHTLSKQCQAHIQRVGPVQVQPEPTVLDLGEDVRLVKVACGSRHSAVVTEDGHLLTTGRNDYGQLCHNDTHTRDYFQSVDYFLWHQMMVKDVFSGLWSTIVFYDKCTQTIYSQFEHARMYSSNDIWLLNLMKKCTLSREK</sequence>
<dbReference type="SUPFAM" id="SSF50985">
    <property type="entry name" value="RCC1/BLIP-II"/>
    <property type="match status" value="1"/>
</dbReference>
<feature type="repeat" description="RCC1" evidence="1">
    <location>
        <begin position="251"/>
        <end position="355"/>
    </location>
</feature>
<evidence type="ECO:0000256" key="1">
    <source>
        <dbReference type="PROSITE-ProRule" id="PRU00235"/>
    </source>
</evidence>
<dbReference type="InterPro" id="IPR052830">
    <property type="entry name" value="RCC1_domain-containing"/>
</dbReference>
<accession>A0A8B8AAE9</accession>
<dbReference type="PRINTS" id="PR00633">
    <property type="entry name" value="RCCNDNSATION"/>
</dbReference>
<dbReference type="OrthoDB" id="5370059at2759"/>
<dbReference type="GeneID" id="111100500"/>
<dbReference type="InterPro" id="IPR009091">
    <property type="entry name" value="RCC1/BLIP-II"/>
</dbReference>
<dbReference type="PANTHER" id="PTHR46849:SF1">
    <property type="entry name" value="RCC1 DOMAIN-CONTAINING PROTEIN 1"/>
    <property type="match status" value="1"/>
</dbReference>
<gene>
    <name evidence="3" type="primary">LOC111100500</name>
</gene>
<dbReference type="InterPro" id="IPR000408">
    <property type="entry name" value="Reg_chr_condens"/>
</dbReference>
<evidence type="ECO:0000313" key="2">
    <source>
        <dbReference type="Proteomes" id="UP000694844"/>
    </source>
</evidence>
<dbReference type="PANTHER" id="PTHR46849">
    <property type="entry name" value="RCC1 DOMAIN-CONTAINING PROTEIN 1"/>
    <property type="match status" value="1"/>
</dbReference>
<dbReference type="RefSeq" id="XP_022288155.1">
    <property type="nucleotide sequence ID" value="XM_022432447.1"/>
</dbReference>
<keyword evidence="2" id="KW-1185">Reference proteome</keyword>